<gene>
    <name evidence="2" type="ORF">V8G54_035689</name>
</gene>
<evidence type="ECO:0000259" key="1">
    <source>
        <dbReference type="Pfam" id="PF00561"/>
    </source>
</evidence>
<evidence type="ECO:0000313" key="2">
    <source>
        <dbReference type="EMBL" id="WVY90175.1"/>
    </source>
</evidence>
<dbReference type="Pfam" id="PF00561">
    <property type="entry name" value="Abhydrolase_1"/>
    <property type="match status" value="1"/>
</dbReference>
<accession>A0AAQ3RFW9</accession>
<dbReference type="Proteomes" id="UP001374535">
    <property type="component" value="Chromosome 11"/>
</dbReference>
<dbReference type="PANTHER" id="PTHR43689:SF14">
    <property type="entry name" value="LYSOPHOSPHOLIPASE BODYGUARD 4-RELATED"/>
    <property type="match status" value="1"/>
</dbReference>
<dbReference type="PANTHER" id="PTHR43689">
    <property type="entry name" value="HYDROLASE"/>
    <property type="match status" value="1"/>
</dbReference>
<reference evidence="2 3" key="1">
    <citation type="journal article" date="2023" name="Life. Sci Alliance">
        <title>Evolutionary insights into 3D genome organization and epigenetic landscape of Vigna mungo.</title>
        <authorList>
            <person name="Junaid A."/>
            <person name="Singh B."/>
            <person name="Bhatia S."/>
        </authorList>
    </citation>
    <scope>NUCLEOTIDE SEQUENCE [LARGE SCALE GENOMIC DNA]</scope>
    <source>
        <strain evidence="2">Urdbean</strain>
    </source>
</reference>
<protein>
    <recommendedName>
        <fullName evidence="1">AB hydrolase-1 domain-containing protein</fullName>
    </recommendedName>
</protein>
<proteinExistence type="predicted"/>
<organism evidence="2 3">
    <name type="scientific">Vigna mungo</name>
    <name type="common">Black gram</name>
    <name type="synonym">Phaseolus mungo</name>
    <dbReference type="NCBI Taxonomy" id="3915"/>
    <lineage>
        <taxon>Eukaryota</taxon>
        <taxon>Viridiplantae</taxon>
        <taxon>Streptophyta</taxon>
        <taxon>Embryophyta</taxon>
        <taxon>Tracheophyta</taxon>
        <taxon>Spermatophyta</taxon>
        <taxon>Magnoliopsida</taxon>
        <taxon>eudicotyledons</taxon>
        <taxon>Gunneridae</taxon>
        <taxon>Pentapetalae</taxon>
        <taxon>rosids</taxon>
        <taxon>fabids</taxon>
        <taxon>Fabales</taxon>
        <taxon>Fabaceae</taxon>
        <taxon>Papilionoideae</taxon>
        <taxon>50 kb inversion clade</taxon>
        <taxon>NPAAA clade</taxon>
        <taxon>indigoferoid/millettioid clade</taxon>
        <taxon>Phaseoleae</taxon>
        <taxon>Vigna</taxon>
    </lineage>
</organism>
<dbReference type="InterPro" id="IPR000073">
    <property type="entry name" value="AB_hydrolase_1"/>
</dbReference>
<dbReference type="Gene3D" id="3.40.50.1820">
    <property type="entry name" value="alpha/beta hydrolase"/>
    <property type="match status" value="1"/>
</dbReference>
<feature type="domain" description="AB hydrolase-1" evidence="1">
    <location>
        <begin position="101"/>
        <end position="201"/>
    </location>
</feature>
<sequence length="234" mass="26683">MFDLLDSVFCVIYGYGYLDKLIEGEASPCCCSNWERQKRRMNVTDDDISDSLYERRNIFREMGSVNRWSDCGCDSCLSWVNDGSDYKLHFVVKQPLLETVFPYFSEKTNHEYRLIAIDLLGFGNSPKPRDCSYTLQDHMTTFHLLAHSMGCIIALVLAAKYPKNVKSITLVAPISCRKFRSHPLIPLQKFWTHLVAPEFSLSFGKLFEGSPQECGHNAFYGVAVEHEGSSSVEH</sequence>
<dbReference type="SUPFAM" id="SSF53474">
    <property type="entry name" value="alpha/beta-Hydrolases"/>
    <property type="match status" value="1"/>
</dbReference>
<dbReference type="InterPro" id="IPR029058">
    <property type="entry name" value="AB_hydrolase_fold"/>
</dbReference>
<dbReference type="AlphaFoldDB" id="A0AAQ3RFW9"/>
<name>A0AAQ3RFW9_VIGMU</name>
<evidence type="ECO:0000313" key="3">
    <source>
        <dbReference type="Proteomes" id="UP001374535"/>
    </source>
</evidence>
<keyword evidence="3" id="KW-1185">Reference proteome</keyword>
<dbReference type="EMBL" id="CP144690">
    <property type="protein sequence ID" value="WVY90175.1"/>
    <property type="molecule type" value="Genomic_DNA"/>
</dbReference>